<accession>A0A2X0MAD6</accession>
<reference evidence="2" key="1">
    <citation type="submission" date="2016-10" db="EMBL/GenBank/DDBJ databases">
        <authorList>
            <person name="Jeantristanb JTB J.-T."/>
            <person name="Ricardo R."/>
        </authorList>
    </citation>
    <scope>NUCLEOTIDE SEQUENCE [LARGE SCALE GENOMIC DNA]</scope>
</reference>
<gene>
    <name evidence="1" type="ORF">BZ3500_MVSOF-1268-A1-R1_CHR2-1G04083</name>
</gene>
<protein>
    <submittedName>
        <fullName evidence="1">BZ3500_MvSof-1268-A1-R1_Chr2-1g04083 protein</fullName>
    </submittedName>
</protein>
<name>A0A2X0MAD6_9BASI</name>
<evidence type="ECO:0000313" key="1">
    <source>
        <dbReference type="EMBL" id="SCZ87950.1"/>
    </source>
</evidence>
<proteinExistence type="predicted"/>
<dbReference type="EMBL" id="FMWP01000012">
    <property type="protein sequence ID" value="SCZ87950.1"/>
    <property type="molecule type" value="Genomic_DNA"/>
</dbReference>
<sequence>MSVIARWPTCWHPNFAPHSSVTCTTILCASLISTIDKTFNLPEVSNRSTHHSILVGPPRTPLSTCEDHLRHPHIRLPALSTATDHSNAITCCHISFLIESTGFIDAANSESVGNMLLDRRTFDRHPFALCDPPVDRPNRHTSAARSPFVRRHPVTTTCKVTIRSPLVMAALTASTVDLPPHSCSIALDSLSSSDLLTMNTNPTIDSFSTHLPRFPIDTLHLASS</sequence>
<keyword evidence="2" id="KW-1185">Reference proteome</keyword>
<evidence type="ECO:0000313" key="2">
    <source>
        <dbReference type="Proteomes" id="UP000249723"/>
    </source>
</evidence>
<dbReference type="Proteomes" id="UP000249723">
    <property type="component" value="Unassembled WGS sequence"/>
</dbReference>
<dbReference type="AlphaFoldDB" id="A0A2X0MAD6"/>
<organism evidence="1 2">
    <name type="scientific">Microbotryum saponariae</name>
    <dbReference type="NCBI Taxonomy" id="289078"/>
    <lineage>
        <taxon>Eukaryota</taxon>
        <taxon>Fungi</taxon>
        <taxon>Dikarya</taxon>
        <taxon>Basidiomycota</taxon>
        <taxon>Pucciniomycotina</taxon>
        <taxon>Microbotryomycetes</taxon>
        <taxon>Microbotryales</taxon>
        <taxon>Microbotryaceae</taxon>
        <taxon>Microbotryum</taxon>
    </lineage>
</organism>